<proteinExistence type="predicted"/>
<gene>
    <name evidence="1" type="ORF">HCN44_005955</name>
</gene>
<evidence type="ECO:0000313" key="2">
    <source>
        <dbReference type="Proteomes" id="UP000639338"/>
    </source>
</evidence>
<comment type="caution">
    <text evidence="1">The sequence shown here is derived from an EMBL/GenBank/DDBJ whole genome shotgun (WGS) entry which is preliminary data.</text>
</comment>
<sequence length="242" mass="27368">MQCPCIVHTSSMDITGNLINVLNEHNHPGSTSNILKVKAVNKIKKRSRRSNQLSSNIVAEAVANLPENIVARMPRIQSLVRMVQRHREVNRPQVQNPDSRELLLLPEWYSVTAKDESFILYNDGGTDRMIIFTTRKNLDVIKTCKVICGDGTFASVPSIFEQLYTLHGFVGGKCLPLVYPLMPNLEYQLAQLACGQNIAAKKRRAFVEHDVRIKNIVQSFNELDIEHYLMAIANNLVFLIVI</sequence>
<name>A0A834XXG1_APHGI</name>
<dbReference type="Proteomes" id="UP000639338">
    <property type="component" value="Unassembled WGS sequence"/>
</dbReference>
<dbReference type="OrthoDB" id="7697804at2759"/>
<protein>
    <submittedName>
        <fullName evidence="1">Uncharacterized protein</fullName>
    </submittedName>
</protein>
<dbReference type="EMBL" id="JACMRX010000002">
    <property type="protein sequence ID" value="KAF7995295.1"/>
    <property type="molecule type" value="Genomic_DNA"/>
</dbReference>
<evidence type="ECO:0000313" key="1">
    <source>
        <dbReference type="EMBL" id="KAF7995295.1"/>
    </source>
</evidence>
<keyword evidence="2" id="KW-1185">Reference proteome</keyword>
<reference evidence="1 2" key="1">
    <citation type="submission" date="2020-08" db="EMBL/GenBank/DDBJ databases">
        <title>Aphidius gifuensis genome sequencing and assembly.</title>
        <authorList>
            <person name="Du Z."/>
        </authorList>
    </citation>
    <scope>NUCLEOTIDE SEQUENCE [LARGE SCALE GENOMIC DNA]</scope>
    <source>
        <strain evidence="1">YNYX2018</strain>
        <tissue evidence="1">Adults</tissue>
    </source>
</reference>
<dbReference type="AlphaFoldDB" id="A0A834XXG1"/>
<accession>A0A834XXG1</accession>
<organism evidence="1 2">
    <name type="scientific">Aphidius gifuensis</name>
    <name type="common">Parasitoid wasp</name>
    <dbReference type="NCBI Taxonomy" id="684658"/>
    <lineage>
        <taxon>Eukaryota</taxon>
        <taxon>Metazoa</taxon>
        <taxon>Ecdysozoa</taxon>
        <taxon>Arthropoda</taxon>
        <taxon>Hexapoda</taxon>
        <taxon>Insecta</taxon>
        <taxon>Pterygota</taxon>
        <taxon>Neoptera</taxon>
        <taxon>Endopterygota</taxon>
        <taxon>Hymenoptera</taxon>
        <taxon>Apocrita</taxon>
        <taxon>Ichneumonoidea</taxon>
        <taxon>Braconidae</taxon>
        <taxon>Aphidiinae</taxon>
        <taxon>Aphidius</taxon>
    </lineage>
</organism>